<evidence type="ECO:0000313" key="2">
    <source>
        <dbReference type="EMBL" id="CAA0405136.1"/>
    </source>
</evidence>
<dbReference type="ExpressionAtlas" id="A0A5S9Y879">
    <property type="expression patterns" value="baseline and differential"/>
</dbReference>
<proteinExistence type="predicted"/>
<dbReference type="PANTHER" id="PTHR48011:SF51">
    <property type="entry name" value="PROTEIN KINASE SUPERFAMILY PROTEIN"/>
    <property type="match status" value="1"/>
</dbReference>
<name>A0A5S9Y879_ARATH</name>
<organism evidence="2 3">
    <name type="scientific">Arabidopsis thaliana</name>
    <name type="common">Mouse-ear cress</name>
    <dbReference type="NCBI Taxonomy" id="3702"/>
    <lineage>
        <taxon>Eukaryota</taxon>
        <taxon>Viridiplantae</taxon>
        <taxon>Streptophyta</taxon>
        <taxon>Embryophyta</taxon>
        <taxon>Tracheophyta</taxon>
        <taxon>Spermatophyta</taxon>
        <taxon>Magnoliopsida</taxon>
        <taxon>eudicotyledons</taxon>
        <taxon>Gunneridae</taxon>
        <taxon>Pentapetalae</taxon>
        <taxon>rosids</taxon>
        <taxon>malvids</taxon>
        <taxon>Brassicales</taxon>
        <taxon>Brassicaceae</taxon>
        <taxon>Camelineae</taxon>
        <taxon>Arabidopsis</taxon>
    </lineage>
</organism>
<dbReference type="InterPro" id="IPR000719">
    <property type="entry name" value="Prot_kinase_dom"/>
</dbReference>
<dbReference type="PROSITE" id="PS00108">
    <property type="entry name" value="PROTEIN_KINASE_ST"/>
    <property type="match status" value="1"/>
</dbReference>
<dbReference type="SMART" id="SM00220">
    <property type="entry name" value="S_TKc"/>
    <property type="match status" value="1"/>
</dbReference>
<protein>
    <recommendedName>
        <fullName evidence="1">Protein kinase domain-containing protein</fullName>
    </recommendedName>
</protein>
<dbReference type="SUPFAM" id="SSF56112">
    <property type="entry name" value="Protein kinase-like (PK-like)"/>
    <property type="match status" value="1"/>
</dbReference>
<dbReference type="OrthoDB" id="1036054at2759"/>
<evidence type="ECO:0000313" key="3">
    <source>
        <dbReference type="Proteomes" id="UP000434276"/>
    </source>
</evidence>
<dbReference type="Proteomes" id="UP000434276">
    <property type="component" value="Unassembled WGS sequence"/>
</dbReference>
<sequence length="301" mass="34507">MKVNEEYVKFLGEGAYSFVDLFKYTKSDGSSFHAAVKSSDDENSLLKEFHILSELKGCPRIIQCFGNDLEEGFDDKGNRVYKLLLEYASEGSLSDFMNNCVDRKLPDLMIRDFTRMILQGLVSIHSHGYVHCDLKPENVLVFPCGDSYEVKISDFGLSLQVGEVPDHWKIEYPFVGTLNYMPPESLHDGVANKTLDLWSLGCLVLEMYVCKKPWIGFIPEDFVYILSNGNPPEIPESLPCDARAFIQKCFSRNPKERGTASELLSHRFLRQEKSKLKMISPFNLLKFKKFLNKLLRLKNFL</sequence>
<dbReference type="Pfam" id="PF00069">
    <property type="entry name" value="Pkinase"/>
    <property type="match status" value="1"/>
</dbReference>
<dbReference type="EMBL" id="CACSHJ010000096">
    <property type="protein sequence ID" value="CAA0405136.1"/>
    <property type="molecule type" value="Genomic_DNA"/>
</dbReference>
<dbReference type="GO" id="GO:0004672">
    <property type="term" value="F:protein kinase activity"/>
    <property type="evidence" value="ECO:0007669"/>
    <property type="project" value="InterPro"/>
</dbReference>
<dbReference type="Gene3D" id="1.10.510.10">
    <property type="entry name" value="Transferase(Phosphotransferase) domain 1"/>
    <property type="match status" value="1"/>
</dbReference>
<dbReference type="InterPro" id="IPR008271">
    <property type="entry name" value="Ser/Thr_kinase_AS"/>
</dbReference>
<dbReference type="GO" id="GO:0005524">
    <property type="term" value="F:ATP binding"/>
    <property type="evidence" value="ECO:0007669"/>
    <property type="project" value="InterPro"/>
</dbReference>
<dbReference type="InterPro" id="IPR011009">
    <property type="entry name" value="Kinase-like_dom_sf"/>
</dbReference>
<dbReference type="AlphaFoldDB" id="A0A5S9Y879"/>
<accession>A0A5S9Y879</accession>
<dbReference type="PANTHER" id="PTHR48011">
    <property type="entry name" value="CCR4-NOT TRANSCRIPTIONAL COMPLEX SUBUNIT CAF120-RELATED"/>
    <property type="match status" value="1"/>
</dbReference>
<dbReference type="PROSITE" id="PS50011">
    <property type="entry name" value="PROTEIN_KINASE_DOM"/>
    <property type="match status" value="1"/>
</dbReference>
<dbReference type="InterPro" id="IPR052751">
    <property type="entry name" value="Plant_MAPKKK"/>
</dbReference>
<dbReference type="FunFam" id="1.10.510.10:FF:001778">
    <property type="entry name" value="Protein kinase superfamily protein"/>
    <property type="match status" value="1"/>
</dbReference>
<feature type="domain" description="Protein kinase" evidence="1">
    <location>
        <begin position="5"/>
        <end position="269"/>
    </location>
</feature>
<reference evidence="2 3" key="1">
    <citation type="submission" date="2019-12" db="EMBL/GenBank/DDBJ databases">
        <authorList>
            <person name="Jiao W.-B."/>
            <person name="Schneeberger K."/>
        </authorList>
    </citation>
    <scope>NUCLEOTIDE SEQUENCE [LARGE SCALE GENOMIC DNA]</scope>
    <source>
        <strain evidence="3">cv. C24</strain>
    </source>
</reference>
<evidence type="ECO:0000259" key="1">
    <source>
        <dbReference type="PROSITE" id="PS50011"/>
    </source>
</evidence>
<gene>
    <name evidence="2" type="ORF">C24_LOCUS23358</name>
</gene>